<dbReference type="PANTHER" id="PTHR21193">
    <property type="entry name" value="OXIDOREDUCTASE-LIKE DOMAIN-CONTAINING PROTEIN 1"/>
    <property type="match status" value="1"/>
</dbReference>
<organism evidence="3 4">
    <name type="scientific">Helianthus annuus</name>
    <name type="common">Common sunflower</name>
    <dbReference type="NCBI Taxonomy" id="4232"/>
    <lineage>
        <taxon>Eukaryota</taxon>
        <taxon>Viridiplantae</taxon>
        <taxon>Streptophyta</taxon>
        <taxon>Embryophyta</taxon>
        <taxon>Tracheophyta</taxon>
        <taxon>Spermatophyta</taxon>
        <taxon>Magnoliopsida</taxon>
        <taxon>eudicotyledons</taxon>
        <taxon>Gunneridae</taxon>
        <taxon>Pentapetalae</taxon>
        <taxon>asterids</taxon>
        <taxon>campanulids</taxon>
        <taxon>Asterales</taxon>
        <taxon>Asteraceae</taxon>
        <taxon>Asteroideae</taxon>
        <taxon>Heliantheae alliance</taxon>
        <taxon>Heliantheae</taxon>
        <taxon>Helianthus</taxon>
    </lineage>
</organism>
<dbReference type="InterPro" id="IPR039251">
    <property type="entry name" value="OXLD1"/>
</dbReference>
<dbReference type="AlphaFoldDB" id="A0A9K3E9K3"/>
<dbReference type="InterPro" id="IPR019180">
    <property type="entry name" value="Oxidoreductase-like_N"/>
</dbReference>
<sequence>MPFYITPCVFVHSVILPPATTATTIHHHNHHCHLQPPPQLNITFIYNTTTTSVTGNLQLRSSSPTTATTNLRRHGTVNRQSPMRSPTLHRLTTTFNRSHLNPVQPSLRSDSNFNITMADSGSNNKIKSDDGLSTVKDATETKKLSEIPPPPEKPLPGDCCGSGCVRCVWDVYYDELEEYYKICKGGSDSTAGSKVSYTFCRNCLIIDCYRSI</sequence>
<evidence type="ECO:0000259" key="2">
    <source>
        <dbReference type="Pfam" id="PF09791"/>
    </source>
</evidence>
<accession>A0A9K3E9K3</accession>
<feature type="domain" description="Oxidoreductase-like" evidence="2">
    <location>
        <begin position="146"/>
        <end position="181"/>
    </location>
</feature>
<proteinExistence type="predicted"/>
<dbReference type="Gramene" id="mRNA:HanXRQr2_Chr14g0637161">
    <property type="protein sequence ID" value="CDS:HanXRQr2_Chr14g0637161.1"/>
    <property type="gene ID" value="HanXRQr2_Chr14g0637161"/>
</dbReference>
<comment type="caution">
    <text evidence="3">The sequence shown here is derived from an EMBL/GenBank/DDBJ whole genome shotgun (WGS) entry which is preliminary data.</text>
</comment>
<name>A0A9K3E9K3_HELAN</name>
<protein>
    <submittedName>
        <fullName evidence="3">Oxidoreductase-like domain-containing protein</fullName>
    </submittedName>
</protein>
<dbReference type="PANTHER" id="PTHR21193:SF3">
    <property type="entry name" value="OXIDOREDUCTASE-LIKE DOMAIN-CONTAINING PROTEIN 1"/>
    <property type="match status" value="1"/>
</dbReference>
<dbReference type="Proteomes" id="UP000215914">
    <property type="component" value="Unassembled WGS sequence"/>
</dbReference>
<dbReference type="Pfam" id="PF09791">
    <property type="entry name" value="Oxidored-like"/>
    <property type="match status" value="1"/>
</dbReference>
<evidence type="ECO:0000313" key="4">
    <source>
        <dbReference type="Proteomes" id="UP000215914"/>
    </source>
</evidence>
<feature type="compositionally biased region" description="Polar residues" evidence="1">
    <location>
        <begin position="77"/>
        <end position="125"/>
    </location>
</feature>
<gene>
    <name evidence="3" type="ORF">HanXRQr2_Chr14g0637161</name>
</gene>
<keyword evidence="4" id="KW-1185">Reference proteome</keyword>
<evidence type="ECO:0000313" key="3">
    <source>
        <dbReference type="EMBL" id="KAF5768499.1"/>
    </source>
</evidence>
<evidence type="ECO:0000256" key="1">
    <source>
        <dbReference type="SAM" id="MobiDB-lite"/>
    </source>
</evidence>
<reference evidence="3" key="1">
    <citation type="journal article" date="2017" name="Nature">
        <title>The sunflower genome provides insights into oil metabolism, flowering and Asterid evolution.</title>
        <authorList>
            <person name="Badouin H."/>
            <person name="Gouzy J."/>
            <person name="Grassa C.J."/>
            <person name="Murat F."/>
            <person name="Staton S.E."/>
            <person name="Cottret L."/>
            <person name="Lelandais-Briere C."/>
            <person name="Owens G.L."/>
            <person name="Carrere S."/>
            <person name="Mayjonade B."/>
            <person name="Legrand L."/>
            <person name="Gill N."/>
            <person name="Kane N.C."/>
            <person name="Bowers J.E."/>
            <person name="Hubner S."/>
            <person name="Bellec A."/>
            <person name="Berard A."/>
            <person name="Berges H."/>
            <person name="Blanchet N."/>
            <person name="Boniface M.C."/>
            <person name="Brunel D."/>
            <person name="Catrice O."/>
            <person name="Chaidir N."/>
            <person name="Claudel C."/>
            <person name="Donnadieu C."/>
            <person name="Faraut T."/>
            <person name="Fievet G."/>
            <person name="Helmstetter N."/>
            <person name="King M."/>
            <person name="Knapp S.J."/>
            <person name="Lai Z."/>
            <person name="Le Paslier M.C."/>
            <person name="Lippi Y."/>
            <person name="Lorenzon L."/>
            <person name="Mandel J.R."/>
            <person name="Marage G."/>
            <person name="Marchand G."/>
            <person name="Marquand E."/>
            <person name="Bret-Mestries E."/>
            <person name="Morien E."/>
            <person name="Nambeesan S."/>
            <person name="Nguyen T."/>
            <person name="Pegot-Espagnet P."/>
            <person name="Pouilly N."/>
            <person name="Raftis F."/>
            <person name="Sallet E."/>
            <person name="Schiex T."/>
            <person name="Thomas J."/>
            <person name="Vandecasteele C."/>
            <person name="Vares D."/>
            <person name="Vear F."/>
            <person name="Vautrin S."/>
            <person name="Crespi M."/>
            <person name="Mangin B."/>
            <person name="Burke J.M."/>
            <person name="Salse J."/>
            <person name="Munos S."/>
            <person name="Vincourt P."/>
            <person name="Rieseberg L.H."/>
            <person name="Langlade N.B."/>
        </authorList>
    </citation>
    <scope>NUCLEOTIDE SEQUENCE</scope>
    <source>
        <tissue evidence="3">Leaves</tissue>
    </source>
</reference>
<reference evidence="3" key="2">
    <citation type="submission" date="2020-06" db="EMBL/GenBank/DDBJ databases">
        <title>Helianthus annuus Genome sequencing and assembly Release 2.</title>
        <authorList>
            <person name="Gouzy J."/>
            <person name="Langlade N."/>
            <person name="Munos S."/>
        </authorList>
    </citation>
    <scope>NUCLEOTIDE SEQUENCE</scope>
    <source>
        <tissue evidence="3">Leaves</tissue>
    </source>
</reference>
<feature type="region of interest" description="Disordered" evidence="1">
    <location>
        <begin position="75"/>
        <end position="133"/>
    </location>
</feature>
<dbReference type="EMBL" id="MNCJ02000329">
    <property type="protein sequence ID" value="KAF5768499.1"/>
    <property type="molecule type" value="Genomic_DNA"/>
</dbReference>